<keyword evidence="9 13" id="KW-0418">Kinase</keyword>
<dbReference type="InterPro" id="IPR003758">
    <property type="entry name" value="LpxK"/>
</dbReference>
<dbReference type="PANTHER" id="PTHR42724">
    <property type="entry name" value="TETRAACYLDISACCHARIDE 4'-KINASE"/>
    <property type="match status" value="1"/>
</dbReference>
<keyword evidence="7 13" id="KW-0808">Transferase</keyword>
<dbReference type="UniPathway" id="UPA00359">
    <property type="reaction ID" value="UER00482"/>
</dbReference>
<dbReference type="EMBL" id="SMAD01000007">
    <property type="protein sequence ID" value="TCS86541.1"/>
    <property type="molecule type" value="Genomic_DNA"/>
</dbReference>
<keyword evidence="8 13" id="KW-0547">Nucleotide-binding</keyword>
<proteinExistence type="inferred from homology"/>
<evidence type="ECO:0000313" key="15">
    <source>
        <dbReference type="Proteomes" id="UP000295807"/>
    </source>
</evidence>
<evidence type="ECO:0000256" key="1">
    <source>
        <dbReference type="ARBA" id="ARBA00002274"/>
    </source>
</evidence>
<reference evidence="14 15" key="1">
    <citation type="submission" date="2019-03" db="EMBL/GenBank/DDBJ databases">
        <title>Genomic Encyclopedia of Type Strains, Phase IV (KMG-IV): sequencing the most valuable type-strain genomes for metagenomic binning, comparative biology and taxonomic classification.</title>
        <authorList>
            <person name="Goeker M."/>
        </authorList>
    </citation>
    <scope>NUCLEOTIDE SEQUENCE [LARGE SCALE GENOMIC DNA]</scope>
    <source>
        <strain evidence="14 15">DSM 21100</strain>
    </source>
</reference>
<evidence type="ECO:0000256" key="5">
    <source>
        <dbReference type="ARBA" id="ARBA00022516"/>
    </source>
</evidence>
<evidence type="ECO:0000256" key="6">
    <source>
        <dbReference type="ARBA" id="ARBA00022556"/>
    </source>
</evidence>
<evidence type="ECO:0000256" key="10">
    <source>
        <dbReference type="ARBA" id="ARBA00022840"/>
    </source>
</evidence>
<keyword evidence="5 13" id="KW-0444">Lipid biosynthesis</keyword>
<dbReference type="EC" id="2.7.1.130" evidence="3 13"/>
<dbReference type="GO" id="GO:0009244">
    <property type="term" value="P:lipopolysaccharide core region biosynthetic process"/>
    <property type="evidence" value="ECO:0007669"/>
    <property type="project" value="TreeGrafter"/>
</dbReference>
<dbReference type="GO" id="GO:0005524">
    <property type="term" value="F:ATP binding"/>
    <property type="evidence" value="ECO:0007669"/>
    <property type="project" value="UniProtKB-UniRule"/>
</dbReference>
<evidence type="ECO:0000256" key="11">
    <source>
        <dbReference type="ARBA" id="ARBA00023098"/>
    </source>
</evidence>
<evidence type="ECO:0000256" key="13">
    <source>
        <dbReference type="HAMAP-Rule" id="MF_00409"/>
    </source>
</evidence>
<dbReference type="RefSeq" id="WP_132129551.1">
    <property type="nucleotide sequence ID" value="NZ_CP042432.1"/>
</dbReference>
<keyword evidence="11 13" id="KW-0443">Lipid metabolism</keyword>
<keyword evidence="15" id="KW-1185">Reference proteome</keyword>
<evidence type="ECO:0000256" key="12">
    <source>
        <dbReference type="ARBA" id="ARBA00029757"/>
    </source>
</evidence>
<dbReference type="InterPro" id="IPR027417">
    <property type="entry name" value="P-loop_NTPase"/>
</dbReference>
<comment type="function">
    <text evidence="1 13">Transfers the gamma-phosphate of ATP to the 4'-position of a tetraacyldisaccharide 1-phosphate intermediate (termed DS-1-P) to form tetraacyldisaccharide 1,4'-bis-phosphate (lipid IVA).</text>
</comment>
<dbReference type="PANTHER" id="PTHR42724:SF1">
    <property type="entry name" value="TETRAACYLDISACCHARIDE 4'-KINASE, MITOCHONDRIAL-RELATED"/>
    <property type="match status" value="1"/>
</dbReference>
<organism evidence="14 15">
    <name type="scientific">Anseongella ginsenosidimutans</name>
    <dbReference type="NCBI Taxonomy" id="496056"/>
    <lineage>
        <taxon>Bacteria</taxon>
        <taxon>Pseudomonadati</taxon>
        <taxon>Bacteroidota</taxon>
        <taxon>Sphingobacteriia</taxon>
        <taxon>Sphingobacteriales</taxon>
        <taxon>Sphingobacteriaceae</taxon>
        <taxon>Anseongella</taxon>
    </lineage>
</organism>
<evidence type="ECO:0000256" key="4">
    <source>
        <dbReference type="ARBA" id="ARBA00016436"/>
    </source>
</evidence>
<dbReference type="Proteomes" id="UP000295807">
    <property type="component" value="Unassembled WGS sequence"/>
</dbReference>
<comment type="caution">
    <text evidence="14">The sequence shown here is derived from an EMBL/GenBank/DDBJ whole genome shotgun (WGS) entry which is preliminary data.</text>
</comment>
<dbReference type="GO" id="GO:0009245">
    <property type="term" value="P:lipid A biosynthetic process"/>
    <property type="evidence" value="ECO:0007669"/>
    <property type="project" value="UniProtKB-UniRule"/>
</dbReference>
<evidence type="ECO:0000256" key="7">
    <source>
        <dbReference type="ARBA" id="ARBA00022679"/>
    </source>
</evidence>
<evidence type="ECO:0000256" key="3">
    <source>
        <dbReference type="ARBA" id="ARBA00012071"/>
    </source>
</evidence>
<evidence type="ECO:0000256" key="9">
    <source>
        <dbReference type="ARBA" id="ARBA00022777"/>
    </source>
</evidence>
<feature type="binding site" evidence="13">
    <location>
        <begin position="48"/>
        <end position="55"/>
    </location>
    <ligand>
        <name>ATP</name>
        <dbReference type="ChEBI" id="CHEBI:30616"/>
    </ligand>
</feature>
<dbReference type="NCBIfam" id="TIGR00682">
    <property type="entry name" value="lpxK"/>
    <property type="match status" value="1"/>
</dbReference>
<comment type="catalytic activity">
    <reaction evidence="13">
        <text>a lipid A disaccharide + ATP = a lipid IVA + ADP + H(+)</text>
        <dbReference type="Rhea" id="RHEA:67840"/>
        <dbReference type="ChEBI" id="CHEBI:15378"/>
        <dbReference type="ChEBI" id="CHEBI:30616"/>
        <dbReference type="ChEBI" id="CHEBI:176343"/>
        <dbReference type="ChEBI" id="CHEBI:176425"/>
        <dbReference type="ChEBI" id="CHEBI:456216"/>
        <dbReference type="EC" id="2.7.1.130"/>
    </reaction>
</comment>
<dbReference type="Pfam" id="PF02606">
    <property type="entry name" value="LpxK"/>
    <property type="match status" value="1"/>
</dbReference>
<name>A0A4R3KPV2_9SPHI</name>
<accession>A0A4R3KPV2</accession>
<protein>
    <recommendedName>
        <fullName evidence="4 13">Tetraacyldisaccharide 4'-kinase</fullName>
        <ecNumber evidence="3 13">2.7.1.130</ecNumber>
    </recommendedName>
    <alternativeName>
        <fullName evidence="12 13">Lipid A 4'-kinase</fullName>
    </alternativeName>
</protein>
<evidence type="ECO:0000313" key="14">
    <source>
        <dbReference type="EMBL" id="TCS86541.1"/>
    </source>
</evidence>
<dbReference type="GO" id="GO:0005886">
    <property type="term" value="C:plasma membrane"/>
    <property type="evidence" value="ECO:0007669"/>
    <property type="project" value="TreeGrafter"/>
</dbReference>
<evidence type="ECO:0000256" key="2">
    <source>
        <dbReference type="ARBA" id="ARBA00004870"/>
    </source>
</evidence>
<dbReference type="AlphaFoldDB" id="A0A4R3KPV2"/>
<evidence type="ECO:0000256" key="8">
    <source>
        <dbReference type="ARBA" id="ARBA00022741"/>
    </source>
</evidence>
<sequence length="357" mass="40304">MLKIIRLLLLPFSWLYGLVVVLRNLFYDKGLFKSRGFDLPVIVVGNLEVGGSGKTPVIEYLIRLLKDRCRVAVLSRGYGRKTAGFIRTDSKEKSKVSAASIGDEPFQYLSKFSNITVAVDADRVAAIRRLEADHDAILLDDAFQHRRLIPGFSILVLDYNTLFRTRLLLPAGNYREPFSGRRRAGLLLVSKAPHDLSPAERQRIIKRLAPASGQPVCFSSLEYDELRSLDPANVPTDLSGETRVLLLTGIARPEPLVSQLKKVTPHVTHLKYPDHHSYTVKNIAKIAEVFEGIDSRDKIILTTEKDAARLRGEELKGMLVQLPVFYWPVRIKIHEPDRELFNGKILEYVKLGEARLN</sequence>
<gene>
    <name evidence="13" type="primary">lpxK</name>
    <name evidence="14" type="ORF">EDD80_10774</name>
</gene>
<comment type="similarity">
    <text evidence="13">Belongs to the LpxK family.</text>
</comment>
<dbReference type="OrthoDB" id="9766423at2"/>
<keyword evidence="6 13" id="KW-0441">Lipid A biosynthesis</keyword>
<comment type="pathway">
    <text evidence="2 13">Glycolipid biosynthesis; lipid IV(A) biosynthesis; lipid IV(A) from (3R)-3-hydroxytetradecanoyl-[acyl-carrier-protein] and UDP-N-acetyl-alpha-D-glucosamine: step 6/6.</text>
</comment>
<keyword evidence="10 13" id="KW-0067">ATP-binding</keyword>
<dbReference type="SUPFAM" id="SSF52540">
    <property type="entry name" value="P-loop containing nucleoside triphosphate hydrolases"/>
    <property type="match status" value="1"/>
</dbReference>
<dbReference type="GO" id="GO:0009029">
    <property type="term" value="F:lipid-A 4'-kinase activity"/>
    <property type="evidence" value="ECO:0007669"/>
    <property type="project" value="UniProtKB-UniRule"/>
</dbReference>
<dbReference type="HAMAP" id="MF_00409">
    <property type="entry name" value="LpxK"/>
    <property type="match status" value="1"/>
</dbReference>